<comment type="caution">
    <text evidence="1">The sequence shown here is derived from an EMBL/GenBank/DDBJ whole genome shotgun (WGS) entry which is preliminary data.</text>
</comment>
<reference evidence="1" key="1">
    <citation type="submission" date="2020-03" db="EMBL/GenBank/DDBJ databases">
        <authorList>
            <person name="Weist P."/>
        </authorList>
    </citation>
    <scope>NUCLEOTIDE SEQUENCE</scope>
</reference>
<proteinExistence type="predicted"/>
<dbReference type="Proteomes" id="UP001153269">
    <property type="component" value="Unassembled WGS sequence"/>
</dbReference>
<dbReference type="EMBL" id="CADEAL010004064">
    <property type="protein sequence ID" value="CAB1450706.1"/>
    <property type="molecule type" value="Genomic_DNA"/>
</dbReference>
<gene>
    <name evidence="1" type="ORF">PLEPLA_LOCUS38398</name>
</gene>
<organism evidence="1 2">
    <name type="scientific">Pleuronectes platessa</name>
    <name type="common">European plaice</name>
    <dbReference type="NCBI Taxonomy" id="8262"/>
    <lineage>
        <taxon>Eukaryota</taxon>
        <taxon>Metazoa</taxon>
        <taxon>Chordata</taxon>
        <taxon>Craniata</taxon>
        <taxon>Vertebrata</taxon>
        <taxon>Euteleostomi</taxon>
        <taxon>Actinopterygii</taxon>
        <taxon>Neopterygii</taxon>
        <taxon>Teleostei</taxon>
        <taxon>Neoteleostei</taxon>
        <taxon>Acanthomorphata</taxon>
        <taxon>Carangaria</taxon>
        <taxon>Pleuronectiformes</taxon>
        <taxon>Pleuronectoidei</taxon>
        <taxon>Pleuronectidae</taxon>
        <taxon>Pleuronectes</taxon>
    </lineage>
</organism>
<protein>
    <submittedName>
        <fullName evidence="1">Uncharacterized protein</fullName>
    </submittedName>
</protein>
<sequence>MPLRYHEFLVMNTRGGVVNRRWTGAVDGRVGITEHVAEVIPLDGGRIPAGVHRAPTSWFHGGITHAAVIGVYLKRSMLPSLDMNSSRLLEKPWSTFCVHEVVDEVVDLCTSRV</sequence>
<name>A0A9N7Z5A1_PLEPL</name>
<dbReference type="AlphaFoldDB" id="A0A9N7Z5A1"/>
<evidence type="ECO:0000313" key="1">
    <source>
        <dbReference type="EMBL" id="CAB1450706.1"/>
    </source>
</evidence>
<evidence type="ECO:0000313" key="2">
    <source>
        <dbReference type="Proteomes" id="UP001153269"/>
    </source>
</evidence>
<accession>A0A9N7Z5A1</accession>
<keyword evidence="2" id="KW-1185">Reference proteome</keyword>